<dbReference type="Gene3D" id="3.40.630.30">
    <property type="match status" value="1"/>
</dbReference>
<dbReference type="SUPFAM" id="SSF55729">
    <property type="entry name" value="Acyl-CoA N-acyltransferases (Nat)"/>
    <property type="match status" value="1"/>
</dbReference>
<dbReference type="AlphaFoldDB" id="A0A2W5C7I1"/>
<dbReference type="PANTHER" id="PTHR43877:SF2">
    <property type="entry name" value="AMINOALKYLPHOSPHONATE N-ACETYLTRANSFERASE-RELATED"/>
    <property type="match status" value="1"/>
</dbReference>
<evidence type="ECO:0000259" key="3">
    <source>
        <dbReference type="PROSITE" id="PS51186"/>
    </source>
</evidence>
<reference evidence="4 5" key="1">
    <citation type="submission" date="2017-08" db="EMBL/GenBank/DDBJ databases">
        <title>Infants hospitalized years apart are colonized by the same room-sourced microbial strains.</title>
        <authorList>
            <person name="Brooks B."/>
            <person name="Olm M.R."/>
            <person name="Firek B.A."/>
            <person name="Baker R."/>
            <person name="Thomas B.C."/>
            <person name="Morowitz M.J."/>
            <person name="Banfield J.F."/>
        </authorList>
    </citation>
    <scope>NUCLEOTIDE SEQUENCE [LARGE SCALE GENOMIC DNA]</scope>
    <source>
        <strain evidence="4">S2_018_000_R2_101</strain>
    </source>
</reference>
<sequence>MISYRDARPEDGDSLAAMARTSFLDTFGPLYAPGDLDAFLETAFGPAGLPAQIDDPAYRIRLALDDEGLIAGFAKLSAMTQPVDHPEGAMELKQLYVLKDHHGAGIGPALMDWAIDAARAQQAPALYLSVYAENWRALSFYRRVGFVQVGVAPFHVGDKIDMDPVMMLDLTETNI</sequence>
<dbReference type="InterPro" id="IPR000182">
    <property type="entry name" value="GNAT_dom"/>
</dbReference>
<evidence type="ECO:0000313" key="5">
    <source>
        <dbReference type="Proteomes" id="UP000249066"/>
    </source>
</evidence>
<dbReference type="Proteomes" id="UP000249066">
    <property type="component" value="Unassembled WGS sequence"/>
</dbReference>
<evidence type="ECO:0000256" key="2">
    <source>
        <dbReference type="ARBA" id="ARBA00023315"/>
    </source>
</evidence>
<organism evidence="4 5">
    <name type="scientific">Sphingomonas sanxanigenens</name>
    <dbReference type="NCBI Taxonomy" id="397260"/>
    <lineage>
        <taxon>Bacteria</taxon>
        <taxon>Pseudomonadati</taxon>
        <taxon>Pseudomonadota</taxon>
        <taxon>Alphaproteobacteria</taxon>
        <taxon>Sphingomonadales</taxon>
        <taxon>Sphingomonadaceae</taxon>
        <taxon>Sphingomonas</taxon>
    </lineage>
</organism>
<dbReference type="GO" id="GO:0016747">
    <property type="term" value="F:acyltransferase activity, transferring groups other than amino-acyl groups"/>
    <property type="evidence" value="ECO:0007669"/>
    <property type="project" value="InterPro"/>
</dbReference>
<dbReference type="EMBL" id="QFNN01000033">
    <property type="protein sequence ID" value="PZO90248.1"/>
    <property type="molecule type" value="Genomic_DNA"/>
</dbReference>
<keyword evidence="2" id="KW-0012">Acyltransferase</keyword>
<dbReference type="PROSITE" id="PS51186">
    <property type="entry name" value="GNAT"/>
    <property type="match status" value="1"/>
</dbReference>
<proteinExistence type="predicted"/>
<dbReference type="CDD" id="cd04301">
    <property type="entry name" value="NAT_SF"/>
    <property type="match status" value="1"/>
</dbReference>
<protein>
    <submittedName>
        <fullName evidence="4">GNAT family N-acetyltransferase</fullName>
    </submittedName>
</protein>
<gene>
    <name evidence="4" type="ORF">DI623_07515</name>
</gene>
<feature type="domain" description="N-acetyltransferase" evidence="3">
    <location>
        <begin position="2"/>
        <end position="171"/>
    </location>
</feature>
<evidence type="ECO:0000256" key="1">
    <source>
        <dbReference type="ARBA" id="ARBA00022679"/>
    </source>
</evidence>
<evidence type="ECO:0000313" key="4">
    <source>
        <dbReference type="EMBL" id="PZO90248.1"/>
    </source>
</evidence>
<dbReference type="InterPro" id="IPR016181">
    <property type="entry name" value="Acyl_CoA_acyltransferase"/>
</dbReference>
<keyword evidence="1 4" id="KW-0808">Transferase</keyword>
<name>A0A2W5C7I1_9SPHN</name>
<dbReference type="InterPro" id="IPR050832">
    <property type="entry name" value="Bact_Acetyltransf"/>
</dbReference>
<accession>A0A2W5C7I1</accession>
<dbReference type="Pfam" id="PF00583">
    <property type="entry name" value="Acetyltransf_1"/>
    <property type="match status" value="1"/>
</dbReference>
<dbReference type="PANTHER" id="PTHR43877">
    <property type="entry name" value="AMINOALKYLPHOSPHONATE N-ACETYLTRANSFERASE-RELATED-RELATED"/>
    <property type="match status" value="1"/>
</dbReference>
<comment type="caution">
    <text evidence="4">The sequence shown here is derived from an EMBL/GenBank/DDBJ whole genome shotgun (WGS) entry which is preliminary data.</text>
</comment>